<organism evidence="1 2">
    <name type="scientific">Treponema medium ATCC 700293</name>
    <dbReference type="NCBI Taxonomy" id="1125700"/>
    <lineage>
        <taxon>Bacteria</taxon>
        <taxon>Pseudomonadati</taxon>
        <taxon>Spirochaetota</taxon>
        <taxon>Spirochaetia</taxon>
        <taxon>Spirochaetales</taxon>
        <taxon>Treponemataceae</taxon>
        <taxon>Treponema</taxon>
    </lineage>
</organism>
<gene>
    <name evidence="1" type="ORF">HMPREF9195_00391</name>
</gene>
<proteinExistence type="predicted"/>
<evidence type="ECO:0000313" key="2">
    <source>
        <dbReference type="Proteomes" id="UP000014634"/>
    </source>
</evidence>
<name>A0AA87NSL0_TREMD</name>
<accession>A0AA87NSL0</accession>
<protein>
    <submittedName>
        <fullName evidence="1">Uncharacterized protein</fullName>
    </submittedName>
</protein>
<comment type="caution">
    <text evidence="1">The sequence shown here is derived from an EMBL/GenBank/DDBJ whole genome shotgun (WGS) entry which is preliminary data.</text>
</comment>
<evidence type="ECO:0000313" key="1">
    <source>
        <dbReference type="EMBL" id="EPF29687.1"/>
    </source>
</evidence>
<dbReference type="Proteomes" id="UP000014634">
    <property type="component" value="Unassembled WGS sequence"/>
</dbReference>
<reference evidence="1 2" key="1">
    <citation type="submission" date="2013-04" db="EMBL/GenBank/DDBJ databases">
        <title>The Genome Sequence of Treponema medium ATCC 700293.</title>
        <authorList>
            <consortium name="The Broad Institute Genomics Platform"/>
            <person name="Earl A."/>
            <person name="Ward D."/>
            <person name="Feldgarden M."/>
            <person name="Gevers D."/>
            <person name="Leonetti C."/>
            <person name="Blanton J.M."/>
            <person name="Dewhirst F.E."/>
            <person name="Izard J."/>
            <person name="Walker B."/>
            <person name="Young S."/>
            <person name="Zeng Q."/>
            <person name="Gargeya S."/>
            <person name="Fitzgerald M."/>
            <person name="Haas B."/>
            <person name="Abouelleil A."/>
            <person name="Allen A.W."/>
            <person name="Alvarado L."/>
            <person name="Arachchi H.M."/>
            <person name="Berlin A.M."/>
            <person name="Chapman S.B."/>
            <person name="Gainer-Dewar J."/>
            <person name="Goldberg J."/>
            <person name="Griggs A."/>
            <person name="Gujja S."/>
            <person name="Hansen M."/>
            <person name="Howarth C."/>
            <person name="Imamovic A."/>
            <person name="Ireland A."/>
            <person name="Larimer J."/>
            <person name="McCowan C."/>
            <person name="Murphy C."/>
            <person name="Pearson M."/>
            <person name="Poon T.W."/>
            <person name="Priest M."/>
            <person name="Roberts A."/>
            <person name="Saif S."/>
            <person name="Shea T."/>
            <person name="Sisk P."/>
            <person name="Sykes S."/>
            <person name="Wortman J."/>
            <person name="Nusbaum C."/>
            <person name="Birren B."/>
        </authorList>
    </citation>
    <scope>NUCLEOTIDE SEQUENCE [LARGE SCALE GENOMIC DNA]</scope>
    <source>
        <strain evidence="1 2">ATCC 700293</strain>
    </source>
</reference>
<dbReference type="AlphaFoldDB" id="A0AA87NSL0"/>
<sequence>MQQPLILRRFAYQSNAIALSDGLYITGKMCNSCEYEKRKIKTVHIARLLFTQVCSNANLYIICTFSLRCERA</sequence>
<dbReference type="EMBL" id="ATFE01000003">
    <property type="protein sequence ID" value="EPF29687.1"/>
    <property type="molecule type" value="Genomic_DNA"/>
</dbReference>